<proteinExistence type="predicted"/>
<dbReference type="Proteomes" id="UP000317155">
    <property type="component" value="Unassembled WGS sequence"/>
</dbReference>
<name>A0A550J7Y5_9BACT</name>
<keyword evidence="3" id="KW-1185">Reference proteome</keyword>
<dbReference type="RefSeq" id="WP_092053827.1">
    <property type="nucleotide sequence ID" value="NZ_FOJJ01000003.1"/>
</dbReference>
<evidence type="ECO:0000259" key="1">
    <source>
        <dbReference type="Pfam" id="PF22016"/>
    </source>
</evidence>
<gene>
    <name evidence="2" type="ORF">FL622_13745</name>
</gene>
<reference evidence="2 3" key="1">
    <citation type="submission" date="2019-07" db="EMBL/GenBank/DDBJ databases">
        <title>Insights of Desulfuromonas acetexigens electromicrobiology.</title>
        <authorList>
            <person name="Katuri K."/>
            <person name="Sapireddy V."/>
            <person name="Shaw D.R."/>
            <person name="Saikaly P."/>
        </authorList>
    </citation>
    <scope>NUCLEOTIDE SEQUENCE [LARGE SCALE GENOMIC DNA]</scope>
    <source>
        <strain evidence="2 3">2873</strain>
    </source>
</reference>
<dbReference type="InterPro" id="IPR053864">
    <property type="entry name" value="DUF6933"/>
</dbReference>
<dbReference type="AlphaFoldDB" id="A0A550J7Y5"/>
<feature type="domain" description="DUF6933" evidence="1">
    <location>
        <begin position="2"/>
        <end position="157"/>
    </location>
</feature>
<accession>A0A550J7Y5</accession>
<organism evidence="2 3">
    <name type="scientific">Trichloromonas acetexigens</name>
    <dbReference type="NCBI Taxonomy" id="38815"/>
    <lineage>
        <taxon>Bacteria</taxon>
        <taxon>Pseudomonadati</taxon>
        <taxon>Thermodesulfobacteriota</taxon>
        <taxon>Desulfuromonadia</taxon>
        <taxon>Desulfuromonadales</taxon>
        <taxon>Trichloromonadaceae</taxon>
        <taxon>Trichloromonas</taxon>
    </lineage>
</organism>
<evidence type="ECO:0000313" key="2">
    <source>
        <dbReference type="EMBL" id="TRO79327.1"/>
    </source>
</evidence>
<sequence length="167" mass="18918">MLLHCSKKIAERLPEPVAESLEETAVLGSWHAHLFQLKRRQCLLFCHDETRYMLFLPGVNKSHFKELGRLHRDLFLLSLAALEVPESRVMRVGLALGPPRFDRATDRSVLGSLNVAATDLSIYLEAVDNPLELDPVTVALMLNRRPVTARGAWLWPEKGMLEKVARL</sequence>
<dbReference type="Pfam" id="PF22016">
    <property type="entry name" value="DUF6933"/>
    <property type="match status" value="1"/>
</dbReference>
<protein>
    <recommendedName>
        <fullName evidence="1">DUF6933 domain-containing protein</fullName>
    </recommendedName>
</protein>
<comment type="caution">
    <text evidence="2">The sequence shown here is derived from an EMBL/GenBank/DDBJ whole genome shotgun (WGS) entry which is preliminary data.</text>
</comment>
<dbReference type="EMBL" id="VJVV01000011">
    <property type="protein sequence ID" value="TRO79327.1"/>
    <property type="molecule type" value="Genomic_DNA"/>
</dbReference>
<dbReference type="OrthoDB" id="9801392at2"/>
<evidence type="ECO:0000313" key="3">
    <source>
        <dbReference type="Proteomes" id="UP000317155"/>
    </source>
</evidence>